<evidence type="ECO:0000256" key="4">
    <source>
        <dbReference type="ARBA" id="ARBA00022989"/>
    </source>
</evidence>
<keyword evidence="9" id="KW-0407">Ion channel</keyword>
<dbReference type="GO" id="GO:0005254">
    <property type="term" value="F:chloride channel activity"/>
    <property type="evidence" value="ECO:0007669"/>
    <property type="project" value="UniProtKB-KW"/>
</dbReference>
<dbReference type="InterPro" id="IPR014743">
    <property type="entry name" value="Cl-channel_core"/>
</dbReference>
<evidence type="ECO:0000256" key="9">
    <source>
        <dbReference type="ARBA" id="ARBA00023303"/>
    </source>
</evidence>
<dbReference type="STRING" id="1122189.SAMN02745165_01071"/>
<dbReference type="Gene3D" id="3.10.580.10">
    <property type="entry name" value="CBS-domain"/>
    <property type="match status" value="2"/>
</dbReference>
<evidence type="ECO:0000256" key="2">
    <source>
        <dbReference type="ARBA" id="ARBA00022448"/>
    </source>
</evidence>
<feature type="transmembrane region" description="Helical" evidence="11">
    <location>
        <begin position="243"/>
        <end position="262"/>
    </location>
</feature>
<dbReference type="CDD" id="cd00400">
    <property type="entry name" value="Voltage_gated_ClC"/>
    <property type="match status" value="1"/>
</dbReference>
<dbReference type="SUPFAM" id="SSF81340">
    <property type="entry name" value="Clc chloride channel"/>
    <property type="match status" value="1"/>
</dbReference>
<evidence type="ECO:0000313" key="14">
    <source>
        <dbReference type="Proteomes" id="UP000184171"/>
    </source>
</evidence>
<dbReference type="AlphaFoldDB" id="A0A1M6EXE8"/>
<sequence>MVSTAAGASVKLNWKFSQNRENLIALLVVAVLIGMTTGALAVAFRYLLLYATDLFWPDPRHLLDVGQAYPWYLILLIPVCGGLLVGPLINRLSPETRGAGVPEVIEAVVNREGTIRHRTALFKTLFTTLSISCGASVGREGPVVHIGSSVGSSIAQLIKLPAEWKRVFLACGAAAGIAATFNAPMAGMLFAAEIILVDFQVSYLSHIAISAVTATVVSHHFLGSLPTFEVPAYELISYAELPLYGLLGFLAGLLSILFVRSVSTVEDLFGKAKIPFIWRPAISGVLIGAMAIGWPHVLGVGYESINLALTAKMTIGLMAIVLLLKLVATACSVGAGFSGGIFAPSLVLGSLLGGLFGSILEIIFPGSVATSADYSLIGMGAVVAGTTLAPITAIFTIFELTYNFDIILPLMTCCITSLVTVQKFYGYSIYETKLLRKGIRMVRGHDVNLLRSMQVGDFMTCEFETVRQDMRLGAVLEIAENSPYPHFPVLDNREKLVGMLSMSDLKSFLGEIGELSELVIASEIMTSRVVIVRQEDNFETAFEIFEGKQISTLPVVADDGSLLGILKKNDLLLAYNQKILKLNVVQRN</sequence>
<evidence type="ECO:0000256" key="11">
    <source>
        <dbReference type="SAM" id="Phobius"/>
    </source>
</evidence>
<dbReference type="SUPFAM" id="SSF54631">
    <property type="entry name" value="CBS-domain pair"/>
    <property type="match status" value="1"/>
</dbReference>
<keyword evidence="4 11" id="KW-1133">Transmembrane helix</keyword>
<keyword evidence="14" id="KW-1185">Reference proteome</keyword>
<dbReference type="PROSITE" id="PS51371">
    <property type="entry name" value="CBS"/>
    <property type="match status" value="2"/>
</dbReference>
<evidence type="ECO:0000256" key="5">
    <source>
        <dbReference type="ARBA" id="ARBA00023065"/>
    </source>
</evidence>
<dbReference type="InterPro" id="IPR001807">
    <property type="entry name" value="ClC"/>
</dbReference>
<proteinExistence type="predicted"/>
<name>A0A1M6EXE8_MALRU</name>
<feature type="domain" description="CBS" evidence="12">
    <location>
        <begin position="459"/>
        <end position="515"/>
    </location>
</feature>
<feature type="transmembrane region" description="Helical" evidence="11">
    <location>
        <begin position="406"/>
        <end position="430"/>
    </location>
</feature>
<protein>
    <submittedName>
        <fullName evidence="13">Chloride channel protein, CIC family</fullName>
    </submittedName>
</protein>
<gene>
    <name evidence="13" type="ORF">SAMN02745165_01071</name>
</gene>
<keyword evidence="3 11" id="KW-0812">Transmembrane</keyword>
<dbReference type="InterPro" id="IPR000644">
    <property type="entry name" value="CBS_dom"/>
</dbReference>
<dbReference type="Proteomes" id="UP000184171">
    <property type="component" value="Unassembled WGS sequence"/>
</dbReference>
<dbReference type="PANTHER" id="PTHR43427:SF6">
    <property type="entry name" value="CHLORIDE CHANNEL PROTEIN CLC-E"/>
    <property type="match status" value="1"/>
</dbReference>
<dbReference type="PRINTS" id="PR00762">
    <property type="entry name" value="CLCHANNEL"/>
</dbReference>
<evidence type="ECO:0000313" key="13">
    <source>
        <dbReference type="EMBL" id="SHI90069.1"/>
    </source>
</evidence>
<feature type="transmembrane region" description="Helical" evidence="11">
    <location>
        <begin position="314"/>
        <end position="335"/>
    </location>
</feature>
<keyword evidence="5" id="KW-0406">Ion transport</keyword>
<dbReference type="InterPro" id="IPR050368">
    <property type="entry name" value="ClC-type_chloride_channel"/>
</dbReference>
<dbReference type="GO" id="GO:0034707">
    <property type="term" value="C:chloride channel complex"/>
    <property type="evidence" value="ECO:0007669"/>
    <property type="project" value="UniProtKB-KW"/>
</dbReference>
<dbReference type="InterPro" id="IPR046342">
    <property type="entry name" value="CBS_dom_sf"/>
</dbReference>
<dbReference type="Pfam" id="PF00571">
    <property type="entry name" value="CBS"/>
    <property type="match status" value="2"/>
</dbReference>
<evidence type="ECO:0000256" key="8">
    <source>
        <dbReference type="ARBA" id="ARBA00023214"/>
    </source>
</evidence>
<feature type="transmembrane region" description="Helical" evidence="11">
    <location>
        <begin position="282"/>
        <end position="302"/>
    </location>
</feature>
<comment type="subcellular location">
    <subcellularLocation>
        <location evidence="1">Membrane</location>
        <topology evidence="1">Multi-pass membrane protein</topology>
    </subcellularLocation>
</comment>
<organism evidence="13 14">
    <name type="scientific">Malonomonas rubra DSM 5091</name>
    <dbReference type="NCBI Taxonomy" id="1122189"/>
    <lineage>
        <taxon>Bacteria</taxon>
        <taxon>Pseudomonadati</taxon>
        <taxon>Thermodesulfobacteriota</taxon>
        <taxon>Desulfuromonadia</taxon>
        <taxon>Desulfuromonadales</taxon>
        <taxon>Geopsychrobacteraceae</taxon>
        <taxon>Malonomonas</taxon>
    </lineage>
</organism>
<evidence type="ECO:0000256" key="1">
    <source>
        <dbReference type="ARBA" id="ARBA00004141"/>
    </source>
</evidence>
<evidence type="ECO:0000256" key="3">
    <source>
        <dbReference type="ARBA" id="ARBA00022692"/>
    </source>
</evidence>
<feature type="transmembrane region" description="Helical" evidence="11">
    <location>
        <begin position="23"/>
        <end position="48"/>
    </location>
</feature>
<evidence type="ECO:0000256" key="7">
    <source>
        <dbReference type="ARBA" id="ARBA00023173"/>
    </source>
</evidence>
<feature type="transmembrane region" description="Helical" evidence="11">
    <location>
        <begin position="376"/>
        <end position="400"/>
    </location>
</feature>
<keyword evidence="6 11" id="KW-0472">Membrane</keyword>
<feature type="transmembrane region" description="Helical" evidence="11">
    <location>
        <begin position="68"/>
        <end position="89"/>
    </location>
</feature>
<dbReference type="EMBL" id="FQZT01000003">
    <property type="protein sequence ID" value="SHI90069.1"/>
    <property type="molecule type" value="Genomic_DNA"/>
</dbReference>
<keyword evidence="2" id="KW-0813">Transport</keyword>
<feature type="transmembrane region" description="Helical" evidence="11">
    <location>
        <begin position="167"/>
        <end position="191"/>
    </location>
</feature>
<keyword evidence="10" id="KW-0129">CBS domain</keyword>
<feature type="transmembrane region" description="Helical" evidence="11">
    <location>
        <begin position="203"/>
        <end position="222"/>
    </location>
</feature>
<dbReference type="SMART" id="SM00116">
    <property type="entry name" value="CBS"/>
    <property type="match status" value="2"/>
</dbReference>
<dbReference type="PANTHER" id="PTHR43427">
    <property type="entry name" value="CHLORIDE CHANNEL PROTEIN CLC-E"/>
    <property type="match status" value="1"/>
</dbReference>
<feature type="transmembrane region" description="Helical" evidence="11">
    <location>
        <begin position="341"/>
        <end position="364"/>
    </location>
</feature>
<feature type="domain" description="CBS" evidence="12">
    <location>
        <begin position="525"/>
        <end position="582"/>
    </location>
</feature>
<evidence type="ECO:0000256" key="6">
    <source>
        <dbReference type="ARBA" id="ARBA00023136"/>
    </source>
</evidence>
<dbReference type="Pfam" id="PF00654">
    <property type="entry name" value="Voltage_CLC"/>
    <property type="match status" value="1"/>
</dbReference>
<evidence type="ECO:0000259" key="12">
    <source>
        <dbReference type="PROSITE" id="PS51371"/>
    </source>
</evidence>
<dbReference type="Gene3D" id="1.10.3080.10">
    <property type="entry name" value="Clc chloride channel"/>
    <property type="match status" value="1"/>
</dbReference>
<keyword evidence="8" id="KW-0868">Chloride</keyword>
<evidence type="ECO:0000256" key="10">
    <source>
        <dbReference type="PROSITE-ProRule" id="PRU00703"/>
    </source>
</evidence>
<keyword evidence="7" id="KW-0869">Chloride channel</keyword>
<reference evidence="13 14" key="1">
    <citation type="submission" date="2016-11" db="EMBL/GenBank/DDBJ databases">
        <authorList>
            <person name="Jaros S."/>
            <person name="Januszkiewicz K."/>
            <person name="Wedrychowicz H."/>
        </authorList>
    </citation>
    <scope>NUCLEOTIDE SEQUENCE [LARGE SCALE GENOMIC DNA]</scope>
    <source>
        <strain evidence="13 14">DSM 5091</strain>
    </source>
</reference>
<accession>A0A1M6EXE8</accession>